<accession>A0A2K0UA76</accession>
<dbReference type="PANTHER" id="PTHR24148:SF64">
    <property type="entry name" value="HETEROKARYON INCOMPATIBILITY DOMAIN-CONTAINING PROTEIN"/>
    <property type="match status" value="1"/>
</dbReference>
<dbReference type="EMBL" id="MTYI01000058">
    <property type="protein sequence ID" value="PNP54679.1"/>
    <property type="molecule type" value="Genomic_DNA"/>
</dbReference>
<dbReference type="Pfam" id="PF26639">
    <property type="entry name" value="Het-6_barrel"/>
    <property type="match status" value="1"/>
</dbReference>
<dbReference type="AlphaFoldDB" id="A0A2K0UA76"/>
<protein>
    <recommendedName>
        <fullName evidence="3">Heterokaryon incompatibility domain-containing protein</fullName>
    </recommendedName>
</protein>
<dbReference type="PANTHER" id="PTHR24148">
    <property type="entry name" value="ANKYRIN REPEAT DOMAIN-CONTAINING PROTEIN 39 HOMOLOG-RELATED"/>
    <property type="match status" value="1"/>
</dbReference>
<sequence>MELLYHAGFCTPRFPSWIPDWITNTPRQTITTWPSKPYGFSACTQVESEIRLSSKDKSVLVAKGYIVDKVNKVGKTSFQTSDRLLYLQELSSFILSLTSYPTGESLNDLVWKIPIGDSIEPTSTTGVKVDFRAAYQAFTEYLQLGTQDTDWKMEILQARAMAKIKQFLFRPQELRQLLWPYLRTALDFAERFADARACITQNEYIGILPGTAMNGDFIAVLHGSSVPFLIRKSDKRPGHYIHLGECYIHGIMQGMPETRKLKQTMIRLH</sequence>
<name>A0A2K0UA76_TRIHA</name>
<evidence type="ECO:0000313" key="2">
    <source>
        <dbReference type="Proteomes" id="UP000236290"/>
    </source>
</evidence>
<gene>
    <name evidence="1" type="ORF">THARTR1_04884</name>
</gene>
<dbReference type="Proteomes" id="UP000236290">
    <property type="component" value="Unassembled WGS sequence"/>
</dbReference>
<proteinExistence type="predicted"/>
<evidence type="ECO:0008006" key="3">
    <source>
        <dbReference type="Google" id="ProtNLM"/>
    </source>
</evidence>
<dbReference type="OrthoDB" id="3553147at2759"/>
<evidence type="ECO:0000313" key="1">
    <source>
        <dbReference type="EMBL" id="PNP54679.1"/>
    </source>
</evidence>
<dbReference type="InterPro" id="IPR052895">
    <property type="entry name" value="HetReg/Transcr_Mod"/>
</dbReference>
<comment type="caution">
    <text evidence="1">The sequence shown here is derived from an EMBL/GenBank/DDBJ whole genome shotgun (WGS) entry which is preliminary data.</text>
</comment>
<reference evidence="1 2" key="1">
    <citation type="submission" date="2017-02" db="EMBL/GenBank/DDBJ databases">
        <title>Genomes of Trichoderma spp. with biocontrol activity.</title>
        <authorList>
            <person name="Gardiner D."/>
            <person name="Kazan K."/>
            <person name="Vos C."/>
            <person name="Harvey P."/>
        </authorList>
    </citation>
    <scope>NUCLEOTIDE SEQUENCE [LARGE SCALE GENOMIC DNA]</scope>
    <source>
        <strain evidence="1 2">Tr1</strain>
    </source>
</reference>
<organism evidence="1 2">
    <name type="scientific">Trichoderma harzianum</name>
    <name type="common">Hypocrea lixii</name>
    <dbReference type="NCBI Taxonomy" id="5544"/>
    <lineage>
        <taxon>Eukaryota</taxon>
        <taxon>Fungi</taxon>
        <taxon>Dikarya</taxon>
        <taxon>Ascomycota</taxon>
        <taxon>Pezizomycotina</taxon>
        <taxon>Sordariomycetes</taxon>
        <taxon>Hypocreomycetidae</taxon>
        <taxon>Hypocreales</taxon>
        <taxon>Hypocreaceae</taxon>
        <taxon>Trichoderma</taxon>
    </lineage>
</organism>